<organism evidence="1 2">
    <name type="scientific">Kwoniella newhampshirensis</name>
    <dbReference type="NCBI Taxonomy" id="1651941"/>
    <lineage>
        <taxon>Eukaryota</taxon>
        <taxon>Fungi</taxon>
        <taxon>Dikarya</taxon>
        <taxon>Basidiomycota</taxon>
        <taxon>Agaricomycotina</taxon>
        <taxon>Tremellomycetes</taxon>
        <taxon>Tremellales</taxon>
        <taxon>Cryptococcaceae</taxon>
        <taxon>Kwoniella</taxon>
    </lineage>
</organism>
<gene>
    <name evidence="1" type="ORF">IAR55_000877</name>
</gene>
<dbReference type="RefSeq" id="XP_066805210.1">
    <property type="nucleotide sequence ID" value="XM_066944009.1"/>
</dbReference>
<accession>A0AAW0Z4X6</accession>
<dbReference type="AlphaFoldDB" id="A0AAW0Z4X6"/>
<proteinExistence type="predicted"/>
<keyword evidence="2" id="KW-1185">Reference proteome</keyword>
<name>A0AAW0Z4X6_9TREE</name>
<evidence type="ECO:0000313" key="1">
    <source>
        <dbReference type="EMBL" id="KAK8865731.1"/>
    </source>
</evidence>
<dbReference type="Proteomes" id="UP001388673">
    <property type="component" value="Unassembled WGS sequence"/>
</dbReference>
<dbReference type="EMBL" id="JBCAWK010000002">
    <property type="protein sequence ID" value="KAK8865731.1"/>
    <property type="molecule type" value="Genomic_DNA"/>
</dbReference>
<dbReference type="KEGG" id="kne:92178136"/>
<reference evidence="1 2" key="1">
    <citation type="journal article" date="2024" name="bioRxiv">
        <title>Comparative genomics of Cryptococcus and Kwoniella reveals pathogenesis evolution and contrasting karyotype dynamics via intercentromeric recombination or chromosome fusion.</title>
        <authorList>
            <person name="Coelho M.A."/>
            <person name="David-Palma M."/>
            <person name="Shea T."/>
            <person name="Bowers K."/>
            <person name="McGinley-Smith S."/>
            <person name="Mohammad A.W."/>
            <person name="Gnirke A."/>
            <person name="Yurkov A.M."/>
            <person name="Nowrousian M."/>
            <person name="Sun S."/>
            <person name="Cuomo C.A."/>
            <person name="Heitman J."/>
        </authorList>
    </citation>
    <scope>NUCLEOTIDE SEQUENCE [LARGE SCALE GENOMIC DNA]</scope>
    <source>
        <strain evidence="1 2">CBS 13917</strain>
    </source>
</reference>
<protein>
    <submittedName>
        <fullName evidence="1">Uncharacterized protein</fullName>
    </submittedName>
</protein>
<dbReference type="GeneID" id="92178136"/>
<evidence type="ECO:0000313" key="2">
    <source>
        <dbReference type="Proteomes" id="UP001388673"/>
    </source>
</evidence>
<comment type="caution">
    <text evidence="1">The sequence shown here is derived from an EMBL/GenBank/DDBJ whole genome shotgun (WGS) entry which is preliminary data.</text>
</comment>
<sequence>MVDPRMSTHPRMLGPGMMTVMNGRPLLPAMSQFRAAAPGNYMPIVPPSMRGQDMAEGMYGRPPSSMNQFSPPSAGLDRTAITSSIGRATVPVTSVNVSSNASTTGDVYQYIDLSTIQPKFTSEGPPGTNLIAMSLTVPREVYTKEEINMYTDAEWAQRDPTRRSRQ</sequence>